<dbReference type="FunFam" id="1.20.120.790:FF:000006">
    <property type="entry name" value="Chaperone protein HtpG"/>
    <property type="match status" value="1"/>
</dbReference>
<dbReference type="FunFam" id="3.30.565.10:FF:000357">
    <property type="entry name" value="Heat shock protein HSP 90-beta"/>
    <property type="match status" value="1"/>
</dbReference>
<feature type="binding site" evidence="8">
    <location>
        <begin position="97"/>
        <end position="98"/>
    </location>
    <ligand>
        <name>ATP</name>
        <dbReference type="ChEBI" id="CHEBI:30616"/>
    </ligand>
</feature>
<keyword evidence="4 7" id="KW-0067">ATP-binding</keyword>
<name>M8D9T2_9BACL</name>
<comment type="subcellular location">
    <subcellularLocation>
        <location evidence="7">Cytoplasm</location>
    </subcellularLocation>
</comment>
<dbReference type="SMART" id="SM00387">
    <property type="entry name" value="HATPase_c"/>
    <property type="match status" value="1"/>
</dbReference>
<feature type="binding site" evidence="8">
    <location>
        <position position="82"/>
    </location>
    <ligand>
        <name>ATP</name>
        <dbReference type="ChEBI" id="CHEBI:30616"/>
    </ligand>
</feature>
<dbReference type="Gene3D" id="3.30.565.10">
    <property type="entry name" value="Histidine kinase-like ATPase, C-terminal domain"/>
    <property type="match status" value="1"/>
</dbReference>
<feature type="binding site" evidence="8">
    <location>
        <position position="35"/>
    </location>
    <ligand>
        <name>ATP</name>
        <dbReference type="ChEBI" id="CHEBI:30616"/>
    </ligand>
</feature>
<feature type="domain" description="Histidine kinase/HSP90-like ATPase" evidence="9">
    <location>
        <begin position="24"/>
        <end position="177"/>
    </location>
</feature>
<evidence type="ECO:0000256" key="2">
    <source>
        <dbReference type="ARBA" id="ARBA00022490"/>
    </source>
</evidence>
<feature type="binding site" evidence="8">
    <location>
        <begin position="117"/>
        <end position="122"/>
    </location>
    <ligand>
        <name>ATP</name>
        <dbReference type="ChEBI" id="CHEBI:30616"/>
    </ligand>
</feature>
<dbReference type="GO" id="GO:0005737">
    <property type="term" value="C:cytoplasm"/>
    <property type="evidence" value="ECO:0007669"/>
    <property type="project" value="UniProtKB-SubCell"/>
</dbReference>
<gene>
    <name evidence="7" type="primary">htpG</name>
    <name evidence="10" type="ORF">I532_09637</name>
</gene>
<dbReference type="GO" id="GO:0016887">
    <property type="term" value="F:ATP hydrolysis activity"/>
    <property type="evidence" value="ECO:0007669"/>
    <property type="project" value="InterPro"/>
</dbReference>
<dbReference type="InterPro" id="IPR036890">
    <property type="entry name" value="HATPase_C_sf"/>
</dbReference>
<sequence length="626" mass="72182">MEKKQFQAESKRLLEMMINSIYTQKEIFLRELISNASDAIDKIYYKALTDESLVFDKDSYYIKVIADKKNRTLTIRDTGIGMTKEELENHLGVIAKSGSLAFKKENETKDGHAIIGQFGVGFYSAFMVADVVTVISKALNGDGAYKWESSGADGYTIEPCEKETVGTDVILKIKENTEEESFDEFLEEYRLRAIIKKYSDFIRYPIKMDVTGRRLKEGSDNEYEEYQEEQRINSMVPIWRKNKSELTDEDYENFYAEKHYGFDKPLAHVHINADGAVSYQAILFIPESIPFDYYTREYEKGLELYANGVLIMNKCADLLPDHFSFVKGMVDSESLSLNISREMLQHDRQLKLIAKNIASKIKSQLQSLLKNEREKYEQFYKSFGRQLKFGVYSDFGSHKDVLQDLLMFYSSKEKKLVTLDEYVARMPEEQKYIYYASGESNERLEKLPQTELVAEKGYEILYFTDDIDEFAIKMLQKYKDKEFRSVSSGDLGIEADDSQSADEAENSENKELFDYMTSLLAGKVKKVKASKRLKSHPVCLSTEGEVTIEMEKILNAMPNNPNVKADKVLEINVQHDVFQSLKDAYEKDKEKLNLYTALLYNQALLIEGLPVEDPVEFTNDICKIMV</sequence>
<dbReference type="InterPro" id="IPR019805">
    <property type="entry name" value="Heat_shock_protein_90_CS"/>
</dbReference>
<dbReference type="Proteomes" id="UP000012081">
    <property type="component" value="Unassembled WGS sequence"/>
</dbReference>
<dbReference type="PROSITE" id="PS00298">
    <property type="entry name" value="HSP90"/>
    <property type="match status" value="1"/>
</dbReference>
<comment type="function">
    <text evidence="7">Molecular chaperone. Has ATPase activity.</text>
</comment>
<evidence type="ECO:0000256" key="3">
    <source>
        <dbReference type="ARBA" id="ARBA00022741"/>
    </source>
</evidence>
<evidence type="ECO:0000256" key="4">
    <source>
        <dbReference type="ARBA" id="ARBA00022840"/>
    </source>
</evidence>
<dbReference type="InterPro" id="IPR020568">
    <property type="entry name" value="Ribosomal_Su5_D2-typ_SF"/>
</dbReference>
<dbReference type="NCBIfam" id="NF003555">
    <property type="entry name" value="PRK05218.1"/>
    <property type="match status" value="1"/>
</dbReference>
<proteinExistence type="inferred from homology"/>
<dbReference type="FunFam" id="3.40.50.11260:FF:000008">
    <property type="entry name" value="Chaperone protein HtpG"/>
    <property type="match status" value="1"/>
</dbReference>
<dbReference type="CDD" id="cd16927">
    <property type="entry name" value="HATPase_Hsp90-like"/>
    <property type="match status" value="1"/>
</dbReference>
<evidence type="ECO:0000256" key="1">
    <source>
        <dbReference type="ARBA" id="ARBA00008239"/>
    </source>
</evidence>
<keyword evidence="5 7" id="KW-0346">Stress response</keyword>
<dbReference type="InterPro" id="IPR001404">
    <property type="entry name" value="Hsp90_fam"/>
</dbReference>
<dbReference type="GO" id="GO:0051082">
    <property type="term" value="F:unfolded protein binding"/>
    <property type="evidence" value="ECO:0007669"/>
    <property type="project" value="UniProtKB-UniRule"/>
</dbReference>
<feature type="region of interest" description="A; substrate-binding" evidence="7">
    <location>
        <begin position="1"/>
        <end position="341"/>
    </location>
</feature>
<dbReference type="Pfam" id="PF00183">
    <property type="entry name" value="HSP90"/>
    <property type="match status" value="1"/>
</dbReference>
<keyword evidence="3 7" id="KW-0547">Nucleotide-binding</keyword>
<dbReference type="SUPFAM" id="SSF54211">
    <property type="entry name" value="Ribosomal protein S5 domain 2-like"/>
    <property type="match status" value="1"/>
</dbReference>
<dbReference type="PANTHER" id="PTHR11528">
    <property type="entry name" value="HEAT SHOCK PROTEIN 90 FAMILY MEMBER"/>
    <property type="match status" value="1"/>
</dbReference>
<feature type="region of interest" description="C" evidence="7">
    <location>
        <begin position="553"/>
        <end position="626"/>
    </location>
</feature>
<feature type="binding site" evidence="8">
    <location>
        <position position="167"/>
    </location>
    <ligand>
        <name>ATP</name>
        <dbReference type="ChEBI" id="CHEBI:30616"/>
    </ligand>
</feature>
<accession>M8D9T2</accession>
<feature type="binding site" evidence="8">
    <location>
        <position position="31"/>
    </location>
    <ligand>
        <name>ATP</name>
        <dbReference type="ChEBI" id="CHEBI:30616"/>
    </ligand>
</feature>
<comment type="caution">
    <text evidence="7">Lacks conserved residue(s) required for the propagation of feature annotation.</text>
</comment>
<dbReference type="PIRSF" id="PIRSF002583">
    <property type="entry name" value="Hsp90"/>
    <property type="match status" value="1"/>
</dbReference>
<reference evidence="10 11" key="1">
    <citation type="submission" date="2013-03" db="EMBL/GenBank/DDBJ databases">
        <title>Assembly of a new bacterial strain Brevibacillus borstelensis AK1.</title>
        <authorList>
            <person name="Rajan I."/>
            <person name="PoliReddy D."/>
            <person name="Sugumar T."/>
            <person name="Rathinam K."/>
            <person name="Alqarawi S."/>
            <person name="Khalil A.B."/>
            <person name="Sivakumar N."/>
        </authorList>
    </citation>
    <scope>NUCLEOTIDE SEQUENCE [LARGE SCALE GENOMIC DNA]</scope>
    <source>
        <strain evidence="10 11">AK1</strain>
    </source>
</reference>
<dbReference type="HAMAP" id="MF_00505">
    <property type="entry name" value="HSP90"/>
    <property type="match status" value="1"/>
</dbReference>
<comment type="caution">
    <text evidence="10">The sequence shown here is derived from an EMBL/GenBank/DDBJ whole genome shotgun (WGS) entry which is preliminary data.</text>
</comment>
<dbReference type="InterPro" id="IPR037196">
    <property type="entry name" value="HSP90_C"/>
</dbReference>
<evidence type="ECO:0000313" key="11">
    <source>
        <dbReference type="Proteomes" id="UP000012081"/>
    </source>
</evidence>
<feature type="binding site" evidence="8">
    <location>
        <position position="96"/>
    </location>
    <ligand>
        <name>ATP</name>
        <dbReference type="ChEBI" id="CHEBI:30616"/>
    </ligand>
</feature>
<dbReference type="InterPro" id="IPR020575">
    <property type="entry name" value="Hsp90_N"/>
</dbReference>
<feature type="binding site" evidence="8">
    <location>
        <position position="341"/>
    </location>
    <ligand>
        <name>ATP</name>
        <dbReference type="ChEBI" id="CHEBI:30616"/>
    </ligand>
</feature>
<evidence type="ECO:0000256" key="6">
    <source>
        <dbReference type="ARBA" id="ARBA00023186"/>
    </source>
</evidence>
<dbReference type="Gene3D" id="3.40.50.11260">
    <property type="match status" value="1"/>
</dbReference>
<dbReference type="RefSeq" id="WP_003387888.1">
    <property type="nucleotide sequence ID" value="NZ_APBN01000003.1"/>
</dbReference>
<dbReference type="PATRIC" id="fig|1300222.3.peg.1993"/>
<dbReference type="SUPFAM" id="SSF55874">
    <property type="entry name" value="ATPase domain of HSP90 chaperone/DNA topoisomerase II/histidine kinase"/>
    <property type="match status" value="1"/>
</dbReference>
<protein>
    <recommendedName>
        <fullName evidence="7">Chaperone protein HtpG</fullName>
    </recommendedName>
    <alternativeName>
        <fullName evidence="7">Heat shock protein HtpG</fullName>
    </alternativeName>
    <alternativeName>
        <fullName evidence="7">High temperature protein G</fullName>
    </alternativeName>
</protein>
<dbReference type="GO" id="GO:0005524">
    <property type="term" value="F:ATP binding"/>
    <property type="evidence" value="ECO:0007669"/>
    <property type="project" value="UniProtKB-UniRule"/>
</dbReference>
<dbReference type="EMBL" id="APBN01000003">
    <property type="protein sequence ID" value="EMT53029.1"/>
    <property type="molecule type" value="Genomic_DNA"/>
</dbReference>
<evidence type="ECO:0000256" key="8">
    <source>
        <dbReference type="PIRSR" id="PIRSR002583-1"/>
    </source>
</evidence>
<comment type="similarity">
    <text evidence="1 7">Belongs to the heat shock protein 90 family.</text>
</comment>
<dbReference type="Gene3D" id="3.30.230.80">
    <property type="match status" value="1"/>
</dbReference>
<evidence type="ECO:0000259" key="9">
    <source>
        <dbReference type="SMART" id="SM00387"/>
    </source>
</evidence>
<dbReference type="Pfam" id="PF13589">
    <property type="entry name" value="HATPase_c_3"/>
    <property type="match status" value="1"/>
</dbReference>
<dbReference type="InterPro" id="IPR003594">
    <property type="entry name" value="HATPase_dom"/>
</dbReference>
<dbReference type="PRINTS" id="PR00775">
    <property type="entry name" value="HEATSHOCK90"/>
</dbReference>
<evidence type="ECO:0000256" key="5">
    <source>
        <dbReference type="ARBA" id="ARBA00023016"/>
    </source>
</evidence>
<keyword evidence="2 7" id="KW-0963">Cytoplasm</keyword>
<comment type="subunit">
    <text evidence="7">Homodimer.</text>
</comment>
<dbReference type="STRING" id="1300222.I532_09637"/>
<evidence type="ECO:0000256" key="7">
    <source>
        <dbReference type="HAMAP-Rule" id="MF_00505"/>
    </source>
</evidence>
<feature type="binding site" evidence="8">
    <location>
        <position position="77"/>
    </location>
    <ligand>
        <name>ATP</name>
        <dbReference type="ChEBI" id="CHEBI:30616"/>
    </ligand>
</feature>
<dbReference type="Gene3D" id="1.20.120.790">
    <property type="entry name" value="Heat shock protein 90, C-terminal domain"/>
    <property type="match status" value="1"/>
</dbReference>
<dbReference type="AlphaFoldDB" id="M8D9T2"/>
<dbReference type="GeneID" id="89501042"/>
<keyword evidence="6 7" id="KW-0143">Chaperone</keyword>
<evidence type="ECO:0000313" key="10">
    <source>
        <dbReference type="EMBL" id="EMT53029.1"/>
    </source>
</evidence>
<dbReference type="OrthoDB" id="9802640at2"/>
<dbReference type="GO" id="GO:0140662">
    <property type="term" value="F:ATP-dependent protein folding chaperone"/>
    <property type="evidence" value="ECO:0007669"/>
    <property type="project" value="InterPro"/>
</dbReference>
<keyword evidence="11" id="KW-1185">Reference proteome</keyword>
<organism evidence="10 11">
    <name type="scientific">Brevibacillus borstelensis AK1</name>
    <dbReference type="NCBI Taxonomy" id="1300222"/>
    <lineage>
        <taxon>Bacteria</taxon>
        <taxon>Bacillati</taxon>
        <taxon>Bacillota</taxon>
        <taxon>Bacilli</taxon>
        <taxon>Bacillales</taxon>
        <taxon>Paenibacillaceae</taxon>
        <taxon>Brevibacillus</taxon>
    </lineage>
</organism>
<dbReference type="SUPFAM" id="SSF110942">
    <property type="entry name" value="HSP90 C-terminal domain"/>
    <property type="match status" value="1"/>
</dbReference>